<dbReference type="InterPro" id="IPR036526">
    <property type="entry name" value="C-N_Hydrolase_sf"/>
</dbReference>
<proteinExistence type="predicted"/>
<dbReference type="InterPro" id="IPR045254">
    <property type="entry name" value="Nit1/2_C-N_Hydrolase"/>
</dbReference>
<reference evidence="3" key="1">
    <citation type="submission" date="2022-07" db="EMBL/GenBank/DDBJ databases">
        <title>Parvularcula maris sp. nov., an algicidal bacterium isolated from seawater.</title>
        <authorList>
            <person name="Li F."/>
        </authorList>
    </citation>
    <scope>NUCLEOTIDE SEQUENCE</scope>
    <source>
        <strain evidence="3">BGMRC 0090</strain>
    </source>
</reference>
<dbReference type="Pfam" id="PF00795">
    <property type="entry name" value="CN_hydrolase"/>
    <property type="match status" value="1"/>
</dbReference>
<dbReference type="InterPro" id="IPR003010">
    <property type="entry name" value="C-N_Hydrolase"/>
</dbReference>
<dbReference type="PANTHER" id="PTHR23088:SF27">
    <property type="entry name" value="DEAMINATED GLUTATHIONE AMIDASE"/>
    <property type="match status" value="1"/>
</dbReference>
<dbReference type="EMBL" id="JANIBC010000004">
    <property type="protein sequence ID" value="MCQ8185250.1"/>
    <property type="molecule type" value="Genomic_DNA"/>
</dbReference>
<dbReference type="Gene3D" id="3.60.110.10">
    <property type="entry name" value="Carbon-nitrogen hydrolase"/>
    <property type="match status" value="1"/>
</dbReference>
<keyword evidence="1 3" id="KW-0378">Hydrolase</keyword>
<name>A0A9X2RHT1_9PROT</name>
<dbReference type="GO" id="GO:0016811">
    <property type="term" value="F:hydrolase activity, acting on carbon-nitrogen (but not peptide) bonds, in linear amides"/>
    <property type="evidence" value="ECO:0007669"/>
    <property type="project" value="InterPro"/>
</dbReference>
<organism evidence="3 4">
    <name type="scientific">Parvularcula maris</name>
    <dbReference type="NCBI Taxonomy" id="2965077"/>
    <lineage>
        <taxon>Bacteria</taxon>
        <taxon>Pseudomonadati</taxon>
        <taxon>Pseudomonadota</taxon>
        <taxon>Alphaproteobacteria</taxon>
        <taxon>Parvularculales</taxon>
        <taxon>Parvularculaceae</taxon>
        <taxon>Parvularcula</taxon>
    </lineage>
</organism>
<evidence type="ECO:0000313" key="3">
    <source>
        <dbReference type="EMBL" id="MCQ8185250.1"/>
    </source>
</evidence>
<feature type="domain" description="CN hydrolase" evidence="2">
    <location>
        <begin position="1"/>
        <end position="248"/>
    </location>
</feature>
<evidence type="ECO:0000313" key="4">
    <source>
        <dbReference type="Proteomes" id="UP001142610"/>
    </source>
</evidence>
<protein>
    <submittedName>
        <fullName evidence="3">Carbon-nitrogen hydrolase family protein</fullName>
    </submittedName>
</protein>
<gene>
    <name evidence="3" type="ORF">NOG11_07575</name>
</gene>
<dbReference type="PANTHER" id="PTHR23088">
    <property type="entry name" value="NITRILASE-RELATED"/>
    <property type="match status" value="1"/>
</dbReference>
<dbReference type="RefSeq" id="WP_256619119.1">
    <property type="nucleotide sequence ID" value="NZ_JANIBC010000004.1"/>
</dbReference>
<comment type="caution">
    <text evidence="3">The sequence shown here is derived from an EMBL/GenBank/DDBJ whole genome shotgun (WGS) entry which is preliminary data.</text>
</comment>
<dbReference type="Proteomes" id="UP001142610">
    <property type="component" value="Unassembled WGS sequence"/>
</dbReference>
<evidence type="ECO:0000259" key="2">
    <source>
        <dbReference type="PROSITE" id="PS50263"/>
    </source>
</evidence>
<keyword evidence="4" id="KW-1185">Reference proteome</keyword>
<dbReference type="CDD" id="cd07572">
    <property type="entry name" value="nit"/>
    <property type="match status" value="1"/>
</dbReference>
<accession>A0A9X2RHT1</accession>
<evidence type="ECO:0000256" key="1">
    <source>
        <dbReference type="ARBA" id="ARBA00022801"/>
    </source>
</evidence>
<dbReference type="AlphaFoldDB" id="A0A9X2RHT1"/>
<dbReference type="SUPFAM" id="SSF56317">
    <property type="entry name" value="Carbon-nitrogen hydrolase"/>
    <property type="match status" value="1"/>
</dbReference>
<sequence>MRAAVVQMRSSIDRERNLAEAEELIREAASQGAEFISTPEMTTVLDQDRKRLMKTLEARDPDPEGFFCKLSAELGVLLHIGSMPLYSQNPERLRNRSLLIDGGELVATYDKVHLFDADLPDGESWRESALYEHGEEAVLAHARGVAFGLTVCFDLRFGTLYRDLGQAGAQVLTVPSAFTTSTGKAHWHVLLRARAIETGSYVVAAAQGGEHEDGRRTFGHSLIVSPWGDVIAEVDHDRPGVALAEMDMQNVADMRQRLPSLKLERHPELRIYGA</sequence>
<dbReference type="PROSITE" id="PS50263">
    <property type="entry name" value="CN_HYDROLASE"/>
    <property type="match status" value="1"/>
</dbReference>